<evidence type="ECO:0000256" key="5">
    <source>
        <dbReference type="ARBA" id="ARBA00023212"/>
    </source>
</evidence>
<dbReference type="GO" id="GO:0005524">
    <property type="term" value="F:ATP binding"/>
    <property type="evidence" value="ECO:0007669"/>
    <property type="project" value="UniProtKB-UniRule"/>
</dbReference>
<dbReference type="PRINTS" id="PR00380">
    <property type="entry name" value="KINESINHEAVY"/>
</dbReference>
<dbReference type="STRING" id="9402.L5KHL1"/>
<dbReference type="EMBL" id="KB030789">
    <property type="protein sequence ID" value="ELK09983.1"/>
    <property type="molecule type" value="Genomic_DNA"/>
</dbReference>
<dbReference type="Gene3D" id="3.40.850.10">
    <property type="entry name" value="Kinesin motor domain"/>
    <property type="match status" value="1"/>
</dbReference>
<dbReference type="InterPro" id="IPR027640">
    <property type="entry name" value="Kinesin-like_fam"/>
</dbReference>
<evidence type="ECO:0000313" key="11">
    <source>
        <dbReference type="Proteomes" id="UP000010552"/>
    </source>
</evidence>
<name>L5KHL1_PTEAL</name>
<dbReference type="GO" id="GO:0008017">
    <property type="term" value="F:microtubule binding"/>
    <property type="evidence" value="ECO:0007669"/>
    <property type="project" value="InterPro"/>
</dbReference>
<keyword evidence="5" id="KW-0206">Cytoskeleton</keyword>
<keyword evidence="4 6" id="KW-0067">ATP-binding</keyword>
<dbReference type="SMART" id="SM00129">
    <property type="entry name" value="KISc"/>
    <property type="match status" value="1"/>
</dbReference>
<dbReference type="PROSITE" id="PS00411">
    <property type="entry name" value="KINESIN_MOTOR_1"/>
    <property type="match status" value="1"/>
</dbReference>
<dbReference type="Pfam" id="PF00225">
    <property type="entry name" value="Kinesin"/>
    <property type="match status" value="2"/>
</dbReference>
<accession>L5KHL1</accession>
<dbReference type="FunCoup" id="L5KHL1">
    <property type="interactions" value="126"/>
</dbReference>
<dbReference type="PANTHER" id="PTHR47972:SF63">
    <property type="entry name" value="KINESIN FAMILY MEMBER 25"/>
    <property type="match status" value="1"/>
</dbReference>
<dbReference type="PANTHER" id="PTHR47972">
    <property type="entry name" value="KINESIN-LIKE PROTEIN KLP-3"/>
    <property type="match status" value="1"/>
</dbReference>
<dbReference type="AlphaFoldDB" id="L5KHL1"/>
<evidence type="ECO:0000259" key="9">
    <source>
        <dbReference type="PROSITE" id="PS50067"/>
    </source>
</evidence>
<dbReference type="GO" id="GO:0007018">
    <property type="term" value="P:microtubule-based movement"/>
    <property type="evidence" value="ECO:0007669"/>
    <property type="project" value="InterPro"/>
</dbReference>
<feature type="binding site" evidence="6">
    <location>
        <begin position="60"/>
        <end position="67"/>
    </location>
    <ligand>
        <name>ATP</name>
        <dbReference type="ChEBI" id="CHEBI:30616"/>
    </ligand>
</feature>
<dbReference type="InterPro" id="IPR027417">
    <property type="entry name" value="P-loop_NTPase"/>
</dbReference>
<evidence type="ECO:0000256" key="6">
    <source>
        <dbReference type="PROSITE-ProRule" id="PRU00283"/>
    </source>
</evidence>
<gene>
    <name evidence="10" type="ORF">PAL_GLEAN10013298</name>
</gene>
<feature type="domain" description="Kinesin motor" evidence="9">
    <location>
        <begin position="1"/>
        <end position="320"/>
    </location>
</feature>
<sequence length="320" mass="33715">MVMPLRCLAVVTVQRHWMFPDEAGVRVYGPAEPQTAVFEDVCPLLTSLLDGYDVCILALGQTGSGKTYTMLGPPSDAPRDVGLVPRAVEGLFRLISENPSRSTQVEVSVMEVYNNDIFDLLAKDGRTAVPGVKPEVSTTKEGRKEVSPLTRVAVCSAGECTALIRAGLQLRAQHATAVHAASSRSHLIVTVTVTTAPSCHSSAEQPWSPTAPQEAGPPQPAAGRRRGASRRASPGSPGASPAGPAAHAEQVHAKLQLVDLAGSECAGVSGVTGSALRETSCINRSLAALADVLRALWERRGHVPYRNSKLTHVLQDALGD</sequence>
<dbReference type="InterPro" id="IPR036961">
    <property type="entry name" value="Kinesin_motor_dom_sf"/>
</dbReference>
<organism evidence="10 11">
    <name type="scientific">Pteropus alecto</name>
    <name type="common">Black flying fox</name>
    <dbReference type="NCBI Taxonomy" id="9402"/>
    <lineage>
        <taxon>Eukaryota</taxon>
        <taxon>Metazoa</taxon>
        <taxon>Chordata</taxon>
        <taxon>Craniata</taxon>
        <taxon>Vertebrata</taxon>
        <taxon>Euteleostomi</taxon>
        <taxon>Mammalia</taxon>
        <taxon>Eutheria</taxon>
        <taxon>Laurasiatheria</taxon>
        <taxon>Chiroptera</taxon>
        <taxon>Yinpterochiroptera</taxon>
        <taxon>Pteropodoidea</taxon>
        <taxon>Pteropodidae</taxon>
        <taxon>Pteropodinae</taxon>
        <taxon>Pteropus</taxon>
    </lineage>
</organism>
<keyword evidence="6 7" id="KW-0505">Motor protein</keyword>
<evidence type="ECO:0000256" key="8">
    <source>
        <dbReference type="SAM" id="MobiDB-lite"/>
    </source>
</evidence>
<evidence type="ECO:0000256" key="3">
    <source>
        <dbReference type="ARBA" id="ARBA00022741"/>
    </source>
</evidence>
<evidence type="ECO:0000256" key="2">
    <source>
        <dbReference type="ARBA" id="ARBA00022490"/>
    </source>
</evidence>
<proteinExistence type="inferred from homology"/>
<dbReference type="GO" id="GO:0003777">
    <property type="term" value="F:microtubule motor activity"/>
    <property type="evidence" value="ECO:0007669"/>
    <property type="project" value="InterPro"/>
</dbReference>
<evidence type="ECO:0000256" key="4">
    <source>
        <dbReference type="ARBA" id="ARBA00022840"/>
    </source>
</evidence>
<reference evidence="11" key="1">
    <citation type="journal article" date="2013" name="Science">
        <title>Comparative analysis of bat genomes provides insight into the evolution of flight and immunity.</title>
        <authorList>
            <person name="Zhang G."/>
            <person name="Cowled C."/>
            <person name="Shi Z."/>
            <person name="Huang Z."/>
            <person name="Bishop-Lilly K.A."/>
            <person name="Fang X."/>
            <person name="Wynne J.W."/>
            <person name="Xiong Z."/>
            <person name="Baker M.L."/>
            <person name="Zhao W."/>
            <person name="Tachedjian M."/>
            <person name="Zhu Y."/>
            <person name="Zhou P."/>
            <person name="Jiang X."/>
            <person name="Ng J."/>
            <person name="Yang L."/>
            <person name="Wu L."/>
            <person name="Xiao J."/>
            <person name="Feng Y."/>
            <person name="Chen Y."/>
            <person name="Sun X."/>
            <person name="Zhang Y."/>
            <person name="Marsh G.A."/>
            <person name="Crameri G."/>
            <person name="Broder C.C."/>
            <person name="Frey K.G."/>
            <person name="Wang L.F."/>
            <person name="Wang J."/>
        </authorList>
    </citation>
    <scope>NUCLEOTIDE SEQUENCE [LARGE SCALE GENOMIC DNA]</scope>
</reference>
<dbReference type="InterPro" id="IPR001752">
    <property type="entry name" value="Kinesin_motor_dom"/>
</dbReference>
<feature type="compositionally biased region" description="Polar residues" evidence="8">
    <location>
        <begin position="199"/>
        <end position="210"/>
    </location>
</feature>
<dbReference type="InParanoid" id="L5KHL1"/>
<keyword evidence="3 6" id="KW-0547">Nucleotide-binding</keyword>
<comment type="similarity">
    <text evidence="6 7">Belongs to the TRAFAC class myosin-kinesin ATPase superfamily. Kinesin family.</text>
</comment>
<dbReference type="eggNOG" id="KOG0239">
    <property type="taxonomic scope" value="Eukaryota"/>
</dbReference>
<keyword evidence="2" id="KW-0963">Cytoplasm</keyword>
<feature type="region of interest" description="Disordered" evidence="8">
    <location>
        <begin position="199"/>
        <end position="248"/>
    </location>
</feature>
<dbReference type="GO" id="GO:0005874">
    <property type="term" value="C:microtubule"/>
    <property type="evidence" value="ECO:0007669"/>
    <property type="project" value="UniProtKB-KW"/>
</dbReference>
<evidence type="ECO:0000256" key="1">
    <source>
        <dbReference type="ARBA" id="ARBA00004245"/>
    </source>
</evidence>
<keyword evidence="7" id="KW-0493">Microtubule</keyword>
<dbReference type="InterPro" id="IPR019821">
    <property type="entry name" value="Kinesin_motor_CS"/>
</dbReference>
<dbReference type="Proteomes" id="UP000010552">
    <property type="component" value="Unassembled WGS sequence"/>
</dbReference>
<evidence type="ECO:0000256" key="7">
    <source>
        <dbReference type="RuleBase" id="RU000394"/>
    </source>
</evidence>
<dbReference type="SUPFAM" id="SSF52540">
    <property type="entry name" value="P-loop containing nucleoside triphosphate hydrolases"/>
    <property type="match status" value="1"/>
</dbReference>
<evidence type="ECO:0000313" key="10">
    <source>
        <dbReference type="EMBL" id="ELK09983.1"/>
    </source>
</evidence>
<keyword evidence="11" id="KW-1185">Reference proteome</keyword>
<feature type="compositionally biased region" description="Low complexity" evidence="8">
    <location>
        <begin position="230"/>
        <end position="246"/>
    </location>
</feature>
<dbReference type="PROSITE" id="PS50067">
    <property type="entry name" value="KINESIN_MOTOR_2"/>
    <property type="match status" value="1"/>
</dbReference>
<comment type="subcellular location">
    <subcellularLocation>
        <location evidence="1">Cytoplasm</location>
        <location evidence="1">Cytoskeleton</location>
    </subcellularLocation>
</comment>
<protein>
    <recommendedName>
        <fullName evidence="7">Kinesin-like protein</fullName>
    </recommendedName>
</protein>